<dbReference type="Gene3D" id="2.170.150.20">
    <property type="entry name" value="Peptide methionine sulfoxide reductase"/>
    <property type="match status" value="1"/>
</dbReference>
<comment type="similarity">
    <text evidence="1">Belongs to the MsrB Met sulfoxide reductase family.</text>
</comment>
<keyword evidence="3 6" id="KW-0560">Oxidoreductase</keyword>
<evidence type="ECO:0000256" key="1">
    <source>
        <dbReference type="ARBA" id="ARBA00007174"/>
    </source>
</evidence>
<sequence>MLNWQQVLDFANQGNPKPEREVTRSDEEWRTLLDEQQYYVMRQHGTERAFSNAMCELFEPGLYQCAGCQTLLFDSATKFDSGTGWPSFSQPVKFNAISYHMDHRLARARVEVRCNTCESHLGHVFPDGPPPSGLRYCINSVAVNKLSAFLFQWN</sequence>
<dbReference type="RefSeq" id="WP_000935883.1">
    <property type="nucleotide sequence ID" value="NZ_CP161854.1"/>
</dbReference>
<dbReference type="Pfam" id="PF01641">
    <property type="entry name" value="SelR"/>
    <property type="match status" value="1"/>
</dbReference>
<organism evidence="6 7">
    <name type="scientific">Vibrio cholerae</name>
    <dbReference type="NCBI Taxonomy" id="666"/>
    <lineage>
        <taxon>Bacteria</taxon>
        <taxon>Pseudomonadati</taxon>
        <taxon>Pseudomonadota</taxon>
        <taxon>Gammaproteobacteria</taxon>
        <taxon>Vibrionales</taxon>
        <taxon>Vibrionaceae</taxon>
        <taxon>Vibrio</taxon>
    </lineage>
</organism>
<evidence type="ECO:0000313" key="7">
    <source>
        <dbReference type="Proteomes" id="UP000294145"/>
    </source>
</evidence>
<dbReference type="InterPro" id="IPR011057">
    <property type="entry name" value="Mss4-like_sf"/>
</dbReference>
<dbReference type="FunFam" id="2.170.150.20:FF:000011">
    <property type="entry name" value="Peptide-methionine (R)-S-oxide reductase"/>
    <property type="match status" value="1"/>
</dbReference>
<dbReference type="Proteomes" id="UP000294145">
    <property type="component" value="Unassembled WGS sequence"/>
</dbReference>
<dbReference type="GO" id="GO:0030091">
    <property type="term" value="P:protein repair"/>
    <property type="evidence" value="ECO:0007669"/>
    <property type="project" value="InterPro"/>
</dbReference>
<dbReference type="InterPro" id="IPR028427">
    <property type="entry name" value="Met_Sox_Rdtase_MsrB"/>
</dbReference>
<accession>A0A7Z7YHI2</accession>
<proteinExistence type="inferred from homology"/>
<evidence type="ECO:0000256" key="2">
    <source>
        <dbReference type="ARBA" id="ARBA00012499"/>
    </source>
</evidence>
<dbReference type="InterPro" id="IPR002579">
    <property type="entry name" value="Met_Sox_Rdtase_MsrB_dom"/>
</dbReference>
<dbReference type="PROSITE" id="PS51790">
    <property type="entry name" value="MSRB"/>
    <property type="match status" value="1"/>
</dbReference>
<dbReference type="PANTHER" id="PTHR10173:SF52">
    <property type="entry name" value="METHIONINE-R-SULFOXIDE REDUCTASE B1"/>
    <property type="match status" value="1"/>
</dbReference>
<comment type="catalytic activity">
    <reaction evidence="4">
        <text>L-methionyl-[protein] + [thioredoxin]-disulfide + H2O = L-methionyl-(R)-S-oxide-[protein] + [thioredoxin]-dithiol</text>
        <dbReference type="Rhea" id="RHEA:24164"/>
        <dbReference type="Rhea" id="RHEA-COMP:10698"/>
        <dbReference type="Rhea" id="RHEA-COMP:10700"/>
        <dbReference type="Rhea" id="RHEA-COMP:12313"/>
        <dbReference type="Rhea" id="RHEA-COMP:12314"/>
        <dbReference type="ChEBI" id="CHEBI:15377"/>
        <dbReference type="ChEBI" id="CHEBI:16044"/>
        <dbReference type="ChEBI" id="CHEBI:29950"/>
        <dbReference type="ChEBI" id="CHEBI:45764"/>
        <dbReference type="ChEBI" id="CHEBI:50058"/>
        <dbReference type="EC" id="1.8.4.12"/>
    </reaction>
</comment>
<dbReference type="PANTHER" id="PTHR10173">
    <property type="entry name" value="METHIONINE SULFOXIDE REDUCTASE"/>
    <property type="match status" value="1"/>
</dbReference>
<dbReference type="GO" id="GO:0006979">
    <property type="term" value="P:response to oxidative stress"/>
    <property type="evidence" value="ECO:0007669"/>
    <property type="project" value="InterPro"/>
</dbReference>
<feature type="domain" description="MsrB" evidence="5">
    <location>
        <begin position="26"/>
        <end position="148"/>
    </location>
</feature>
<comment type="caution">
    <text evidence="6">The sequence shown here is derived from an EMBL/GenBank/DDBJ whole genome shotgun (WGS) entry which is preliminary data.</text>
</comment>
<reference evidence="6 7" key="1">
    <citation type="submission" date="2019-02" db="EMBL/GenBank/DDBJ databases">
        <title>Genomic plasticity associated with the antimicrobial resistance in Vibrio cholerae.</title>
        <authorList>
            <person name="Verma J."/>
            <person name="Bag S."/>
            <person name="Saha B."/>
            <person name="Kumar P."/>
            <person name="Ghosh T.S."/>
            <person name="Dayal M."/>
            <person name="Senapati T."/>
            <person name="Mehra S."/>
            <person name="Dey P."/>
            <person name="Desigamani A."/>
            <person name="Kumar D."/>
            <person name="Rana P."/>
            <person name="Kumar B."/>
            <person name="Maiti T.K."/>
            <person name="Sharma N.C."/>
            <person name="Bhadra R.K."/>
            <person name="Mutreja A."/>
            <person name="Nair G.B."/>
            <person name="Ramamurthy T."/>
            <person name="Das B."/>
        </authorList>
    </citation>
    <scope>NUCLEOTIDE SEQUENCE [LARGE SCALE GENOMIC DNA]</scope>
    <source>
        <strain evidence="6 7">IDH06781</strain>
    </source>
</reference>
<dbReference type="SUPFAM" id="SSF51316">
    <property type="entry name" value="Mss4-like"/>
    <property type="match status" value="1"/>
</dbReference>
<dbReference type="EMBL" id="SISP01000001">
    <property type="protein sequence ID" value="TBM46956.1"/>
    <property type="molecule type" value="Genomic_DNA"/>
</dbReference>
<gene>
    <name evidence="6" type="primary">msrB</name>
    <name evidence="6" type="ORF">EYB64_01265</name>
</gene>
<dbReference type="GO" id="GO:0033743">
    <property type="term" value="F:peptide-methionine (R)-S-oxide reductase activity"/>
    <property type="evidence" value="ECO:0007669"/>
    <property type="project" value="UniProtKB-EC"/>
</dbReference>
<dbReference type="AlphaFoldDB" id="A0A7Z7YHI2"/>
<dbReference type="NCBIfam" id="TIGR00357">
    <property type="entry name" value="peptide-methionine (R)-S-oxide reductase MsrB"/>
    <property type="match status" value="1"/>
</dbReference>
<evidence type="ECO:0000259" key="5">
    <source>
        <dbReference type="PROSITE" id="PS51790"/>
    </source>
</evidence>
<evidence type="ECO:0000313" key="6">
    <source>
        <dbReference type="EMBL" id="TBM46956.1"/>
    </source>
</evidence>
<dbReference type="EC" id="1.8.4.12" evidence="2"/>
<protein>
    <recommendedName>
        <fullName evidence="2">peptide-methionine (R)-S-oxide reductase</fullName>
        <ecNumber evidence="2">1.8.4.12</ecNumber>
    </recommendedName>
</protein>
<evidence type="ECO:0000256" key="3">
    <source>
        <dbReference type="ARBA" id="ARBA00023002"/>
    </source>
</evidence>
<dbReference type="GO" id="GO:0005737">
    <property type="term" value="C:cytoplasm"/>
    <property type="evidence" value="ECO:0007669"/>
    <property type="project" value="TreeGrafter"/>
</dbReference>
<evidence type="ECO:0000256" key="4">
    <source>
        <dbReference type="ARBA" id="ARBA00048488"/>
    </source>
</evidence>
<name>A0A7Z7YHI2_VIBCL</name>